<organism evidence="1 2">
    <name type="scientific">Taxus chinensis</name>
    <name type="common">Chinese yew</name>
    <name type="synonym">Taxus wallichiana var. chinensis</name>
    <dbReference type="NCBI Taxonomy" id="29808"/>
    <lineage>
        <taxon>Eukaryota</taxon>
        <taxon>Viridiplantae</taxon>
        <taxon>Streptophyta</taxon>
        <taxon>Embryophyta</taxon>
        <taxon>Tracheophyta</taxon>
        <taxon>Spermatophyta</taxon>
        <taxon>Pinopsida</taxon>
        <taxon>Pinidae</taxon>
        <taxon>Conifers II</taxon>
        <taxon>Cupressales</taxon>
        <taxon>Taxaceae</taxon>
        <taxon>Taxus</taxon>
    </lineage>
</organism>
<comment type="caution">
    <text evidence="1">The sequence shown here is derived from an EMBL/GenBank/DDBJ whole genome shotgun (WGS) entry which is preliminary data.</text>
</comment>
<dbReference type="Proteomes" id="UP000824469">
    <property type="component" value="Unassembled WGS sequence"/>
</dbReference>
<dbReference type="EMBL" id="JAHRHJ020000002">
    <property type="protein sequence ID" value="KAH9327467.1"/>
    <property type="molecule type" value="Genomic_DNA"/>
</dbReference>
<dbReference type="AlphaFoldDB" id="A0AA38GSD6"/>
<keyword evidence="2" id="KW-1185">Reference proteome</keyword>
<reference evidence="1 2" key="1">
    <citation type="journal article" date="2021" name="Nat. Plants">
        <title>The Taxus genome provides insights into paclitaxel biosynthesis.</title>
        <authorList>
            <person name="Xiong X."/>
            <person name="Gou J."/>
            <person name="Liao Q."/>
            <person name="Li Y."/>
            <person name="Zhou Q."/>
            <person name="Bi G."/>
            <person name="Li C."/>
            <person name="Du R."/>
            <person name="Wang X."/>
            <person name="Sun T."/>
            <person name="Guo L."/>
            <person name="Liang H."/>
            <person name="Lu P."/>
            <person name="Wu Y."/>
            <person name="Zhang Z."/>
            <person name="Ro D.K."/>
            <person name="Shang Y."/>
            <person name="Huang S."/>
            <person name="Yan J."/>
        </authorList>
    </citation>
    <scope>NUCLEOTIDE SEQUENCE [LARGE SCALE GENOMIC DNA]</scope>
    <source>
        <strain evidence="1">Ta-2019</strain>
    </source>
</reference>
<accession>A0AA38GSD6</accession>
<feature type="non-terminal residue" evidence="1">
    <location>
        <position position="156"/>
    </location>
</feature>
<protein>
    <submittedName>
        <fullName evidence="1">Uncharacterized protein</fullName>
    </submittedName>
</protein>
<sequence>MRLTCHSGHEPICAICKKHCKFFDSLKEHLVGPLPKAECSKQFRRRGCELCLIFFDSPEAAAMHRRTCQILSDQPSVPAGSRSLINKRIQAGKIIPQTKPDDEAFPVSAVSLDCEMVGGGQDSSFNLCGRVCLVDEDENVLFQYICQGRRFLLPDY</sequence>
<gene>
    <name evidence="1" type="ORF">KI387_007645</name>
</gene>
<evidence type="ECO:0000313" key="2">
    <source>
        <dbReference type="Proteomes" id="UP000824469"/>
    </source>
</evidence>
<dbReference type="OMA" id="HEPICAI"/>
<evidence type="ECO:0000313" key="1">
    <source>
        <dbReference type="EMBL" id="KAH9327467.1"/>
    </source>
</evidence>
<name>A0AA38GSD6_TAXCH</name>
<proteinExistence type="predicted"/>